<evidence type="ECO:0000313" key="7">
    <source>
        <dbReference type="Proteomes" id="UP000245720"/>
    </source>
</evidence>
<name>A0A315XSM2_RUMFL</name>
<comment type="caution">
    <text evidence="6">The sequence shown here is derived from an EMBL/GenBank/DDBJ whole genome shotgun (WGS) entry which is preliminary data.</text>
</comment>
<dbReference type="Pfam" id="PF00005">
    <property type="entry name" value="ABC_tran"/>
    <property type="match status" value="1"/>
</dbReference>
<dbReference type="GO" id="GO:0022857">
    <property type="term" value="F:transmembrane transporter activity"/>
    <property type="evidence" value="ECO:0007669"/>
    <property type="project" value="UniProtKB-ARBA"/>
</dbReference>
<dbReference type="OrthoDB" id="9802264at2"/>
<dbReference type="PANTHER" id="PTHR42798">
    <property type="entry name" value="LIPOPROTEIN-RELEASING SYSTEM ATP-BINDING PROTEIN LOLD"/>
    <property type="match status" value="1"/>
</dbReference>
<keyword evidence="3" id="KW-0547">Nucleotide-binding</keyword>
<dbReference type="InterPro" id="IPR017911">
    <property type="entry name" value="MacB-like_ATP-bd"/>
</dbReference>
<evidence type="ECO:0000313" key="6">
    <source>
        <dbReference type="EMBL" id="PWJ09645.1"/>
    </source>
</evidence>
<evidence type="ECO:0000256" key="4">
    <source>
        <dbReference type="ARBA" id="ARBA00022840"/>
    </source>
</evidence>
<keyword evidence="4 6" id="KW-0067">ATP-binding</keyword>
<reference evidence="6 7" key="1">
    <citation type="submission" date="2018-05" db="EMBL/GenBank/DDBJ databases">
        <title>The Hungate 1000. A catalogue of reference genomes from the rumen microbiome.</title>
        <authorList>
            <person name="Kelly W."/>
        </authorList>
    </citation>
    <scope>NUCLEOTIDE SEQUENCE [LARGE SCALE GENOMIC DNA]</scope>
    <source>
        <strain evidence="6 7">SAb67</strain>
    </source>
</reference>
<evidence type="ECO:0000256" key="1">
    <source>
        <dbReference type="ARBA" id="ARBA00005417"/>
    </source>
</evidence>
<dbReference type="GO" id="GO:0005524">
    <property type="term" value="F:ATP binding"/>
    <property type="evidence" value="ECO:0007669"/>
    <property type="project" value="UniProtKB-KW"/>
</dbReference>
<dbReference type="EMBL" id="QGDI01000023">
    <property type="protein sequence ID" value="PWJ09645.1"/>
    <property type="molecule type" value="Genomic_DNA"/>
</dbReference>
<dbReference type="FunFam" id="3.40.50.300:FF:000032">
    <property type="entry name" value="Export ABC transporter ATP-binding protein"/>
    <property type="match status" value="1"/>
</dbReference>
<gene>
    <name evidence="6" type="ORF">IE37_03464</name>
</gene>
<dbReference type="CDD" id="cd03255">
    <property type="entry name" value="ABC_MJ0796_LolCDE_FtsE"/>
    <property type="match status" value="1"/>
</dbReference>
<comment type="similarity">
    <text evidence="1">Belongs to the ABC transporter superfamily.</text>
</comment>
<dbReference type="GO" id="GO:0098796">
    <property type="term" value="C:membrane protein complex"/>
    <property type="evidence" value="ECO:0007669"/>
    <property type="project" value="UniProtKB-ARBA"/>
</dbReference>
<dbReference type="GO" id="GO:0016887">
    <property type="term" value="F:ATP hydrolysis activity"/>
    <property type="evidence" value="ECO:0007669"/>
    <property type="project" value="InterPro"/>
</dbReference>
<organism evidence="6 7">
    <name type="scientific">Ruminococcus flavefaciens</name>
    <dbReference type="NCBI Taxonomy" id="1265"/>
    <lineage>
        <taxon>Bacteria</taxon>
        <taxon>Bacillati</taxon>
        <taxon>Bacillota</taxon>
        <taxon>Clostridia</taxon>
        <taxon>Eubacteriales</taxon>
        <taxon>Oscillospiraceae</taxon>
        <taxon>Ruminococcus</taxon>
    </lineage>
</organism>
<evidence type="ECO:0000259" key="5">
    <source>
        <dbReference type="PROSITE" id="PS50893"/>
    </source>
</evidence>
<evidence type="ECO:0000256" key="2">
    <source>
        <dbReference type="ARBA" id="ARBA00022448"/>
    </source>
</evidence>
<dbReference type="SMART" id="SM00382">
    <property type="entry name" value="AAA"/>
    <property type="match status" value="1"/>
</dbReference>
<dbReference type="PANTHER" id="PTHR42798:SF4">
    <property type="entry name" value="ABC TRANSPORTER DOMAIN-CONTAINING PROTEIN"/>
    <property type="match status" value="1"/>
</dbReference>
<dbReference type="InterPro" id="IPR003593">
    <property type="entry name" value="AAA+_ATPase"/>
</dbReference>
<sequence>MIELTDVKKDYGKGDYCTHALQGITMKVERGEYVAIVGTSGSGKSTLLHIIGGMDQLTSGVYRFADEVVSDYSLSKLQDFRKRNISFIFQNFALMNKYTVFENVEMPLLARNIKKRKQIVMDCLERVGIANLKSKLPTQLSGGQQQRCAIARALASDTQVILADEPTGALDNKTSSEIMSCFSDIHEAGHTVILITHDMSIASKCQRIVRIEDGKIV</sequence>
<dbReference type="SUPFAM" id="SSF52540">
    <property type="entry name" value="P-loop containing nucleoside triphosphate hydrolases"/>
    <property type="match status" value="1"/>
</dbReference>
<dbReference type="Gene3D" id="3.40.50.300">
    <property type="entry name" value="P-loop containing nucleotide triphosphate hydrolases"/>
    <property type="match status" value="1"/>
</dbReference>
<dbReference type="AlphaFoldDB" id="A0A315XSM2"/>
<dbReference type="InterPro" id="IPR003439">
    <property type="entry name" value="ABC_transporter-like_ATP-bd"/>
</dbReference>
<proteinExistence type="inferred from homology"/>
<accession>A0A315XSM2</accession>
<dbReference type="Proteomes" id="UP000245720">
    <property type="component" value="Unassembled WGS sequence"/>
</dbReference>
<dbReference type="RefSeq" id="WP_109728186.1">
    <property type="nucleotide sequence ID" value="NZ_QGDI01000023.1"/>
</dbReference>
<protein>
    <submittedName>
        <fullName evidence="6">Putative ABC transport system ATP-binding protein</fullName>
    </submittedName>
</protein>
<evidence type="ECO:0000256" key="3">
    <source>
        <dbReference type="ARBA" id="ARBA00022741"/>
    </source>
</evidence>
<dbReference type="InterPro" id="IPR027417">
    <property type="entry name" value="P-loop_NTPase"/>
</dbReference>
<dbReference type="PROSITE" id="PS50893">
    <property type="entry name" value="ABC_TRANSPORTER_2"/>
    <property type="match status" value="1"/>
</dbReference>
<keyword evidence="2" id="KW-0813">Transport</keyword>
<feature type="domain" description="ABC transporter" evidence="5">
    <location>
        <begin position="2"/>
        <end position="217"/>
    </location>
</feature>